<dbReference type="AlphaFoldDB" id="A0A0C1IGZ7"/>
<protein>
    <submittedName>
        <fullName evidence="1">Uncharacterized protein</fullName>
    </submittedName>
</protein>
<keyword evidence="2" id="KW-1185">Reference proteome</keyword>
<proteinExistence type="predicted"/>
<dbReference type="Proteomes" id="UP000031408">
    <property type="component" value="Unassembled WGS sequence"/>
</dbReference>
<comment type="caution">
    <text evidence="1">The sequence shown here is derived from an EMBL/GenBank/DDBJ whole genome shotgun (WGS) entry which is preliminary data.</text>
</comment>
<evidence type="ECO:0000313" key="1">
    <source>
        <dbReference type="EMBL" id="KIC93460.1"/>
    </source>
</evidence>
<name>A0A0C1IGZ7_9BACT</name>
<dbReference type="EMBL" id="JSVC01000019">
    <property type="protein sequence ID" value="KIC93460.1"/>
    <property type="molecule type" value="Genomic_DNA"/>
</dbReference>
<gene>
    <name evidence="1" type="ORF">OI18_16990</name>
</gene>
<sequence length="353" mass="41085">MSAFLLTTTLLAQKVDLDRYSFSVSYRSLPSVEIDTSFHTFQFDWDAGPLMKLSTMKDRPEEALEIEGWRRLTTGAHITVQLRMEDIIIMKSDVSQREETLKDKNGNVTGKRNWYAPLLTYTYAARVLVKDHKGVQLQQYQAVSRETQHTYKGTEYPSRSAAANILLNMMTVTTTLSRDVLYDNIQRLTNSLSRQYGYGELNVTDQVWILDSRKHPEYEKFRANWAIIKNALFRLNPNEPVDDVKEEVKPAVAYFEKVRKRYNSSSKSDRKLRYASHYLLAKMYYYLDEPDLAVKEATDLVLNDYDSKDGRYLESAAFNLKQLLNMNKRKTRHFPLDITSFQGPRADLLYSVQ</sequence>
<reference evidence="1 2" key="1">
    <citation type="submission" date="2014-11" db="EMBL/GenBank/DDBJ databases">
        <title>Genome sequence of Flavihumibacter solisilvae 3-3.</title>
        <authorList>
            <person name="Zhou G."/>
            <person name="Li M."/>
            <person name="Wang G."/>
        </authorList>
    </citation>
    <scope>NUCLEOTIDE SEQUENCE [LARGE SCALE GENOMIC DNA]</scope>
    <source>
        <strain evidence="1 2">3-3</strain>
    </source>
</reference>
<organism evidence="1 2">
    <name type="scientific">Flavihumibacter solisilvae</name>
    <dbReference type="NCBI Taxonomy" id="1349421"/>
    <lineage>
        <taxon>Bacteria</taxon>
        <taxon>Pseudomonadati</taxon>
        <taxon>Bacteroidota</taxon>
        <taxon>Chitinophagia</taxon>
        <taxon>Chitinophagales</taxon>
        <taxon>Chitinophagaceae</taxon>
        <taxon>Flavihumibacter</taxon>
    </lineage>
</organism>
<accession>A0A0C1IGZ7</accession>
<evidence type="ECO:0000313" key="2">
    <source>
        <dbReference type="Proteomes" id="UP000031408"/>
    </source>
</evidence>